<evidence type="ECO:0000313" key="7">
    <source>
        <dbReference type="RefSeq" id="XP_033802468.1"/>
    </source>
</evidence>
<dbReference type="CTD" id="755"/>
<evidence type="ECO:0000256" key="5">
    <source>
        <dbReference type="ARBA" id="ARBA00074183"/>
    </source>
</evidence>
<dbReference type="PANTHER" id="PTHR18849">
    <property type="entry name" value="LEUCINE RICH REPEAT PROTEIN"/>
    <property type="match status" value="1"/>
</dbReference>
<dbReference type="GO" id="GO:0000398">
    <property type="term" value="P:mRNA splicing, via spliceosome"/>
    <property type="evidence" value="ECO:0007669"/>
    <property type="project" value="InterPro"/>
</dbReference>
<dbReference type="Proteomes" id="UP000515159">
    <property type="component" value="Chromosome 5"/>
</dbReference>
<dbReference type="AlphaFoldDB" id="A0A6P8RFK2"/>
<dbReference type="RefSeq" id="XP_033802468.1">
    <property type="nucleotide sequence ID" value="XM_033946577.1"/>
</dbReference>
<keyword evidence="6" id="KW-1185">Reference proteome</keyword>
<evidence type="ECO:0000256" key="3">
    <source>
        <dbReference type="ARBA" id="ARBA00053373"/>
    </source>
</evidence>
<dbReference type="Pfam" id="PF14580">
    <property type="entry name" value="LRR_9"/>
    <property type="match status" value="1"/>
</dbReference>
<dbReference type="Gene3D" id="3.80.10.10">
    <property type="entry name" value="Ribonuclease Inhibitor"/>
    <property type="match status" value="1"/>
</dbReference>
<keyword evidence="7" id="KW-0966">Cell projection</keyword>
<dbReference type="OrthoDB" id="1517790at2759"/>
<dbReference type="SUPFAM" id="SSF52058">
    <property type="entry name" value="L domain-like"/>
    <property type="match status" value="1"/>
</dbReference>
<dbReference type="GO" id="GO:0046540">
    <property type="term" value="C:U4/U6 x U5 tri-snRNP complex"/>
    <property type="evidence" value="ECO:0007669"/>
    <property type="project" value="InterPro"/>
</dbReference>
<organism evidence="6 7">
    <name type="scientific">Geotrypetes seraphini</name>
    <name type="common">Gaboon caecilian</name>
    <name type="synonym">Caecilia seraphini</name>
    <dbReference type="NCBI Taxonomy" id="260995"/>
    <lineage>
        <taxon>Eukaryota</taxon>
        <taxon>Metazoa</taxon>
        <taxon>Chordata</taxon>
        <taxon>Craniata</taxon>
        <taxon>Vertebrata</taxon>
        <taxon>Euteleostomi</taxon>
        <taxon>Amphibia</taxon>
        <taxon>Gymnophiona</taxon>
        <taxon>Geotrypetes</taxon>
    </lineage>
</organism>
<dbReference type="GO" id="GO:0097733">
    <property type="term" value="C:photoreceptor cell cilium"/>
    <property type="evidence" value="ECO:0007669"/>
    <property type="project" value="UniProtKB-ARBA"/>
</dbReference>
<dbReference type="GO" id="GO:0007010">
    <property type="term" value="P:cytoskeleton organization"/>
    <property type="evidence" value="ECO:0007669"/>
    <property type="project" value="TreeGrafter"/>
</dbReference>
<dbReference type="KEGG" id="gsh:117361365"/>
<keyword evidence="7" id="KW-0969">Cilium</keyword>
<dbReference type="Pfam" id="PF19252">
    <property type="entry name" value="HIND"/>
    <property type="match status" value="1"/>
</dbReference>
<name>A0A6P8RFK2_GEOSA</name>
<dbReference type="InterPro" id="IPR032675">
    <property type="entry name" value="LRR_dom_sf"/>
</dbReference>
<dbReference type="GeneID" id="117361365"/>
<dbReference type="PANTHER" id="PTHR18849:SF0">
    <property type="entry name" value="CILIA- AND FLAGELLA-ASSOCIATED PROTEIN 410-RELATED"/>
    <property type="match status" value="1"/>
</dbReference>
<evidence type="ECO:0000313" key="6">
    <source>
        <dbReference type="Proteomes" id="UP000515159"/>
    </source>
</evidence>
<dbReference type="InterPro" id="IPR001611">
    <property type="entry name" value="Leu-rich_rpt"/>
</dbReference>
<accession>A0A6P8RFK2</accession>
<dbReference type="InParanoid" id="A0A6P8RFK2"/>
<evidence type="ECO:0000256" key="1">
    <source>
        <dbReference type="ARBA" id="ARBA00022614"/>
    </source>
</evidence>
<keyword evidence="7" id="KW-0282">Flagellum</keyword>
<dbReference type="GO" id="GO:0036064">
    <property type="term" value="C:ciliary basal body"/>
    <property type="evidence" value="ECO:0007669"/>
    <property type="project" value="UniProtKB-ARBA"/>
</dbReference>
<reference evidence="7" key="1">
    <citation type="submission" date="2025-08" db="UniProtKB">
        <authorList>
            <consortium name="RefSeq"/>
        </authorList>
    </citation>
    <scope>IDENTIFICATION</scope>
</reference>
<dbReference type="PROSITE" id="PS51450">
    <property type="entry name" value="LRR"/>
    <property type="match status" value="2"/>
</dbReference>
<evidence type="ECO:0000256" key="4">
    <source>
        <dbReference type="ARBA" id="ARBA00062587"/>
    </source>
</evidence>
<keyword evidence="2" id="KW-0677">Repeat</keyword>
<gene>
    <name evidence="7" type="primary">CFAP410</name>
</gene>
<sequence>MKLNRKVVLSRAKAEELENVRKLNCWGCRLTDISICQELSNIEVITLSVNNISTLEPLSQCQSLCELYLRKNNIQNLAELFYLKELPRLKILWLAENPCCEQDPLKYRMTILRNLPNLRKLDNKTVTEEELSQAAMQGDEITGPPTLRCADNICPLQNGNTNTAELATELDSDLLNFSMEETNKIREQLGMKPLPKDKFSSFSSHKVDGSKKKRSNILSAILLLIKDLDKEALEIVHRTTATRLHILQKEVLQEKK</sequence>
<dbReference type="FunCoup" id="A0A6P8RFK2">
    <property type="interactions" value="712"/>
</dbReference>
<dbReference type="InterPro" id="IPR045347">
    <property type="entry name" value="HIND"/>
</dbReference>
<comment type="subunit">
    <text evidence="4">Found in a complex with CFAP410, NEK1 and SPATA7. Interacts with NEK1.</text>
</comment>
<proteinExistence type="predicted"/>
<evidence type="ECO:0000256" key="2">
    <source>
        <dbReference type="ARBA" id="ARBA00022737"/>
    </source>
</evidence>
<keyword evidence="1" id="KW-0433">Leucine-rich repeat</keyword>
<comment type="function">
    <text evidence="3">Plays a role in cilia formation and/or maintenance. Plays a role in the regulation of cell morphology and cytoskeletal organization. Involved in DNA damage repair.</text>
</comment>
<dbReference type="FunFam" id="3.80.10.10:FF:000094">
    <property type="entry name" value="protein C21orf2 isoform X1"/>
    <property type="match status" value="1"/>
</dbReference>
<protein>
    <recommendedName>
        <fullName evidence="5">Cilia- and flagella-associated protein 410</fullName>
    </recommendedName>
</protein>